<dbReference type="Proteomes" id="UP000298061">
    <property type="component" value="Unassembled WGS sequence"/>
</dbReference>
<reference evidence="1 2" key="1">
    <citation type="submission" date="2019-02" db="EMBL/GenBank/DDBJ databases">
        <title>Genome sequencing of the rare red list fungi Hericium alpestre (H. flagellum).</title>
        <authorList>
            <person name="Buettner E."/>
            <person name="Kellner H."/>
        </authorList>
    </citation>
    <scope>NUCLEOTIDE SEQUENCE [LARGE SCALE GENOMIC DNA]</scope>
    <source>
        <strain evidence="1 2">DSM 108284</strain>
    </source>
</reference>
<proteinExistence type="predicted"/>
<keyword evidence="2" id="KW-1185">Reference proteome</keyword>
<gene>
    <name evidence="1" type="ORF">EWM64_g10664</name>
</gene>
<protein>
    <submittedName>
        <fullName evidence="1">Uncharacterized protein</fullName>
    </submittedName>
</protein>
<evidence type="ECO:0000313" key="1">
    <source>
        <dbReference type="EMBL" id="TFY73348.1"/>
    </source>
</evidence>
<evidence type="ECO:0000313" key="2">
    <source>
        <dbReference type="Proteomes" id="UP000298061"/>
    </source>
</evidence>
<sequence length="216" mass="24852">MSLSSTNGSYGWPRNYYPFLAELLGLPGLESDPLARRVLRQPSDISYAYGHRAYFWPRCPDFLDDVLDFPGLHSLDLRDCIDEDGEPVQVWSFFTASLKEYKQVDTSNLLDIETAKKLRKKKRNGIAIGFRASSDPHNYDHVVAELRKQKGLESLELRQCIGAHGEKINIWALFTQCSWMMWKAGLPEETMLELVRKKLQIEPHSKPDSYPLDSIF</sequence>
<dbReference type="EMBL" id="SFCI01002965">
    <property type="protein sequence ID" value="TFY73348.1"/>
    <property type="molecule type" value="Genomic_DNA"/>
</dbReference>
<name>A0A4Y9ZHW8_9AGAM</name>
<organism evidence="1 2">
    <name type="scientific">Hericium alpestre</name>
    <dbReference type="NCBI Taxonomy" id="135208"/>
    <lineage>
        <taxon>Eukaryota</taxon>
        <taxon>Fungi</taxon>
        <taxon>Dikarya</taxon>
        <taxon>Basidiomycota</taxon>
        <taxon>Agaricomycotina</taxon>
        <taxon>Agaricomycetes</taxon>
        <taxon>Russulales</taxon>
        <taxon>Hericiaceae</taxon>
        <taxon>Hericium</taxon>
    </lineage>
</organism>
<accession>A0A4Y9ZHW8</accession>
<comment type="caution">
    <text evidence="1">The sequence shown here is derived from an EMBL/GenBank/DDBJ whole genome shotgun (WGS) entry which is preliminary data.</text>
</comment>
<dbReference type="AlphaFoldDB" id="A0A4Y9ZHW8"/>